<sequence length="110" mass="11926">MLQGMRLRNETFTLVYTRVKGPPPSDHAAAEAWRAAGCGKRIELTERAGGSRACSEIDTCKQRVPRGTEPCRADELAVLEAPPGWLARTILLSNPYPILQPAGRYCGSSG</sequence>
<protein>
    <submittedName>
        <fullName evidence="1">Uncharacterized protein</fullName>
    </submittedName>
</protein>
<name>A0A7S3AHL5_9EUKA</name>
<dbReference type="EMBL" id="HBHX01010532">
    <property type="protein sequence ID" value="CAE0105182.1"/>
    <property type="molecule type" value="Transcribed_RNA"/>
</dbReference>
<reference evidence="1" key="1">
    <citation type="submission" date="2021-01" db="EMBL/GenBank/DDBJ databases">
        <authorList>
            <person name="Corre E."/>
            <person name="Pelletier E."/>
            <person name="Niang G."/>
            <person name="Scheremetjew M."/>
            <person name="Finn R."/>
            <person name="Kale V."/>
            <person name="Holt S."/>
            <person name="Cochrane G."/>
            <person name="Meng A."/>
            <person name="Brown T."/>
            <person name="Cohen L."/>
        </authorList>
    </citation>
    <scope>NUCLEOTIDE SEQUENCE</scope>
    <source>
        <strain evidence="1">CCMP281</strain>
    </source>
</reference>
<accession>A0A7S3AHL5</accession>
<dbReference type="AlphaFoldDB" id="A0A7S3AHL5"/>
<gene>
    <name evidence="1" type="ORF">HERI1096_LOCUS5840</name>
</gene>
<evidence type="ECO:0000313" key="1">
    <source>
        <dbReference type="EMBL" id="CAE0105182.1"/>
    </source>
</evidence>
<organism evidence="1">
    <name type="scientific">Haptolina ericina</name>
    <dbReference type="NCBI Taxonomy" id="156174"/>
    <lineage>
        <taxon>Eukaryota</taxon>
        <taxon>Haptista</taxon>
        <taxon>Haptophyta</taxon>
        <taxon>Prymnesiophyceae</taxon>
        <taxon>Prymnesiales</taxon>
        <taxon>Prymnesiaceae</taxon>
        <taxon>Haptolina</taxon>
    </lineage>
</organism>
<proteinExistence type="predicted"/>